<dbReference type="FunFam" id="3.40.630.10:FF:000015">
    <property type="entry name" value="Aminoacyl-histidine dipeptidase PepD"/>
    <property type="match status" value="1"/>
</dbReference>
<dbReference type="GO" id="GO:0070573">
    <property type="term" value="F:metallodipeptidase activity"/>
    <property type="evidence" value="ECO:0007669"/>
    <property type="project" value="TreeGrafter"/>
</dbReference>
<evidence type="ECO:0000256" key="5">
    <source>
        <dbReference type="ARBA" id="ARBA00022801"/>
    </source>
</evidence>
<dbReference type="Pfam" id="PF01546">
    <property type="entry name" value="Peptidase_M20"/>
    <property type="match status" value="1"/>
</dbReference>
<keyword evidence="4" id="KW-0479">Metal-binding</keyword>
<dbReference type="GO" id="GO:0006508">
    <property type="term" value="P:proteolysis"/>
    <property type="evidence" value="ECO:0007669"/>
    <property type="project" value="UniProtKB-KW"/>
</dbReference>
<evidence type="ECO:0000256" key="3">
    <source>
        <dbReference type="ARBA" id="ARBA00022670"/>
    </source>
</evidence>
<keyword evidence="3" id="KW-0645">Protease</keyword>
<dbReference type="EMBL" id="CP013118">
    <property type="protein sequence ID" value="ALO13991.1"/>
    <property type="molecule type" value="Genomic_DNA"/>
</dbReference>
<dbReference type="PRINTS" id="PR00934">
    <property type="entry name" value="XHISDIPTASE"/>
</dbReference>
<evidence type="ECO:0000256" key="12">
    <source>
        <dbReference type="ARBA" id="ARBA00061423"/>
    </source>
</evidence>
<protein>
    <recommendedName>
        <fullName evidence="13">Cytosol non-specific dipeptidase</fullName>
        <ecNumber evidence="10">3.4.13.18</ecNumber>
    </recommendedName>
    <alternativeName>
        <fullName evidence="16">Aminoacyl-histidine dipeptidase</fullName>
    </alternativeName>
    <alternativeName>
        <fullName evidence="15">Beta-alanyl-histidine dipeptidase</fullName>
    </alternativeName>
    <alternativeName>
        <fullName evidence="14">Carnosinase</fullName>
    </alternativeName>
    <alternativeName>
        <fullName evidence="11">Peptidase D</fullName>
    </alternativeName>
    <alternativeName>
        <fullName evidence="17">Xaa-His dipeptidase</fullName>
    </alternativeName>
</protein>
<dbReference type="OrthoDB" id="9773892at2"/>
<evidence type="ECO:0000256" key="13">
    <source>
        <dbReference type="ARBA" id="ARBA00071271"/>
    </source>
</evidence>
<dbReference type="InterPro" id="IPR011650">
    <property type="entry name" value="Peptidase_M20_dimer"/>
</dbReference>
<dbReference type="KEGG" id="blq:L21SP5_00312"/>
<evidence type="ECO:0000256" key="14">
    <source>
        <dbReference type="ARBA" id="ARBA00075285"/>
    </source>
</evidence>
<gene>
    <name evidence="19" type="primary">pepD_1</name>
    <name evidence="19" type="ORF">L21SP5_00312</name>
</gene>
<dbReference type="PIRSF" id="PIRSF016599">
    <property type="entry name" value="Xaa-His_dipept"/>
    <property type="match status" value="1"/>
</dbReference>
<keyword evidence="6" id="KW-0862">Zinc</keyword>
<evidence type="ECO:0000256" key="6">
    <source>
        <dbReference type="ARBA" id="ARBA00022833"/>
    </source>
</evidence>
<evidence type="ECO:0000256" key="2">
    <source>
        <dbReference type="ARBA" id="ARBA00001947"/>
    </source>
</evidence>
<keyword evidence="7" id="KW-0482">Metalloprotease</keyword>
<evidence type="ECO:0000256" key="1">
    <source>
        <dbReference type="ARBA" id="ARBA00001941"/>
    </source>
</evidence>
<dbReference type="AlphaFoldDB" id="A0A0S2HVD9"/>
<evidence type="ECO:0000313" key="19">
    <source>
        <dbReference type="EMBL" id="ALO13991.1"/>
    </source>
</evidence>
<dbReference type="InterPro" id="IPR002933">
    <property type="entry name" value="Peptidase_M20"/>
</dbReference>
<evidence type="ECO:0000256" key="17">
    <source>
        <dbReference type="ARBA" id="ARBA00078074"/>
    </source>
</evidence>
<comment type="catalytic activity">
    <reaction evidence="9">
        <text>Hydrolysis of dipeptides, preferentially hydrophobic dipeptides including prolyl amino acids.</text>
        <dbReference type="EC" id="3.4.13.18"/>
    </reaction>
</comment>
<dbReference type="RefSeq" id="WP_057951583.1">
    <property type="nucleotide sequence ID" value="NZ_CP013118.1"/>
</dbReference>
<keyword evidence="19" id="KW-0224">Dipeptidase</keyword>
<dbReference type="NCBIfam" id="TIGR01893">
    <property type="entry name" value="aa-his-dipept"/>
    <property type="match status" value="1"/>
</dbReference>
<comment type="cofactor">
    <cofactor evidence="1">
        <name>Co(2+)</name>
        <dbReference type="ChEBI" id="CHEBI:48828"/>
    </cofactor>
</comment>
<dbReference type="PATRIC" id="fig|1307839.3.peg.344"/>
<evidence type="ECO:0000256" key="7">
    <source>
        <dbReference type="ARBA" id="ARBA00023049"/>
    </source>
</evidence>
<evidence type="ECO:0000313" key="20">
    <source>
        <dbReference type="Proteomes" id="UP000064893"/>
    </source>
</evidence>
<reference evidence="19 20" key="1">
    <citation type="submission" date="2015-11" db="EMBL/GenBank/DDBJ databases">
        <title>Description and complete genome sequence of a novel strain predominating in hypersaline microbial mats and representing a new family of the Bacteriodetes phylum.</title>
        <authorList>
            <person name="Spring S."/>
            <person name="Bunk B."/>
            <person name="Sproer C."/>
            <person name="Klenk H.-P."/>
        </authorList>
    </citation>
    <scope>NUCLEOTIDE SEQUENCE [LARGE SCALE GENOMIC DNA]</scope>
    <source>
        <strain evidence="19 20">L21-Spi-D4</strain>
    </source>
</reference>
<comment type="cofactor">
    <cofactor evidence="2">
        <name>Zn(2+)</name>
        <dbReference type="ChEBI" id="CHEBI:29105"/>
    </cofactor>
</comment>
<dbReference type="FunFam" id="3.40.630.10:FF:000018">
    <property type="entry name" value="Aminoacyl-histidine dipeptidase PepD"/>
    <property type="match status" value="1"/>
</dbReference>
<dbReference type="GO" id="GO:0005829">
    <property type="term" value="C:cytosol"/>
    <property type="evidence" value="ECO:0007669"/>
    <property type="project" value="TreeGrafter"/>
</dbReference>
<dbReference type="Proteomes" id="UP000064893">
    <property type="component" value="Chromosome"/>
</dbReference>
<dbReference type="CDD" id="cd03890">
    <property type="entry name" value="M20_pepD"/>
    <property type="match status" value="1"/>
</dbReference>
<organism evidence="19 20">
    <name type="scientific">Salinivirga cyanobacteriivorans</name>
    <dbReference type="NCBI Taxonomy" id="1307839"/>
    <lineage>
        <taxon>Bacteria</taxon>
        <taxon>Pseudomonadati</taxon>
        <taxon>Bacteroidota</taxon>
        <taxon>Bacteroidia</taxon>
        <taxon>Bacteroidales</taxon>
        <taxon>Salinivirgaceae</taxon>
        <taxon>Salinivirga</taxon>
    </lineage>
</organism>
<keyword evidence="20" id="KW-1185">Reference proteome</keyword>
<dbReference type="EC" id="3.4.13.18" evidence="10"/>
<dbReference type="PANTHER" id="PTHR43501:SF1">
    <property type="entry name" value="CYTOSOL NON-SPECIFIC DIPEPTIDASE"/>
    <property type="match status" value="1"/>
</dbReference>
<dbReference type="STRING" id="1307839.L21SP5_00312"/>
<comment type="similarity">
    <text evidence="12">Belongs to the peptidase M20C family.</text>
</comment>
<dbReference type="Pfam" id="PF07687">
    <property type="entry name" value="M20_dimer"/>
    <property type="match status" value="1"/>
</dbReference>
<feature type="domain" description="Peptidase M20 dimerisation" evidence="18">
    <location>
        <begin position="210"/>
        <end position="293"/>
    </location>
</feature>
<evidence type="ECO:0000256" key="11">
    <source>
        <dbReference type="ARBA" id="ARBA00044252"/>
    </source>
</evidence>
<evidence type="ECO:0000256" key="15">
    <source>
        <dbReference type="ARBA" id="ARBA00076004"/>
    </source>
</evidence>
<dbReference type="GO" id="GO:0046872">
    <property type="term" value="F:metal ion binding"/>
    <property type="evidence" value="ECO:0007669"/>
    <property type="project" value="UniProtKB-KW"/>
</dbReference>
<name>A0A0S2HVD9_9BACT</name>
<evidence type="ECO:0000256" key="9">
    <source>
        <dbReference type="ARBA" id="ARBA00036421"/>
    </source>
</evidence>
<evidence type="ECO:0000259" key="18">
    <source>
        <dbReference type="Pfam" id="PF07687"/>
    </source>
</evidence>
<dbReference type="SUPFAM" id="SSF53187">
    <property type="entry name" value="Zn-dependent exopeptidases"/>
    <property type="match status" value="1"/>
</dbReference>
<keyword evidence="8" id="KW-0170">Cobalt</keyword>
<proteinExistence type="inferred from homology"/>
<keyword evidence="5 19" id="KW-0378">Hydrolase</keyword>
<evidence type="ECO:0000256" key="10">
    <source>
        <dbReference type="ARBA" id="ARBA00038976"/>
    </source>
</evidence>
<evidence type="ECO:0000256" key="16">
    <source>
        <dbReference type="ARBA" id="ARBA00077688"/>
    </source>
</evidence>
<accession>A0A0S2HVD9</accession>
<evidence type="ECO:0000256" key="4">
    <source>
        <dbReference type="ARBA" id="ARBA00022723"/>
    </source>
</evidence>
<dbReference type="PANTHER" id="PTHR43501">
    <property type="entry name" value="CYTOSOL NON-SPECIFIC DIPEPTIDASE"/>
    <property type="match status" value="1"/>
</dbReference>
<sequence length="487" mass="54454">MNELKNLSPKLVWSYFEEICQVPRPSKKEEKIIEYLVDFAKKHNLEHRIDKAGNVLITKEATKGYEKLETVVLQSHMDMVCEANKDKKHDFDKDPIEPVIDGNWVKANGTTLGADDGIGMAAELAILADDSIEHGPVECLFTVDEETGLTGAFALEPDFFKGKYLVNLDSEDEGELFIGCAGGIDTLATFTYKEKDLKADHQPFTINITGLKGGHSGDEIHKGLGNSIKILVRFLQDAQVKFKIRLAEIDGGKVRNAIPREATAVFTVDKKYAKDLQAFFSKFEADIKNELKTTEPNLKLTLDQEGNPESLIDKETQQNLLNALHGVRHGVFEMSRDIEGLVETSTNLASVKMNNKNKIDIVTSQRSSVDSAKHDVKETVASVFRLAGAEIKHSDGYPGWEPNTDSAILNVTKTSYEKLFKNEPIVRAIHAGLECGLFLEKYPYLDMISFGPTIRDAHSPDEKIDIETTQKFWDLLLDILKKIPEKK</sequence>
<dbReference type="Gene3D" id="3.40.630.10">
    <property type="entry name" value="Zn peptidases"/>
    <property type="match status" value="2"/>
</dbReference>
<dbReference type="InterPro" id="IPR001160">
    <property type="entry name" value="Peptidase_M20C"/>
</dbReference>
<evidence type="ECO:0000256" key="8">
    <source>
        <dbReference type="ARBA" id="ARBA00023285"/>
    </source>
</evidence>